<dbReference type="Pfam" id="PF12728">
    <property type="entry name" value="HTH_17"/>
    <property type="match status" value="1"/>
</dbReference>
<accession>A0AAP5ICH9</accession>
<sequence length="154" mass="17102">MATLRPSDPLIPTPEVATMAKAALYSLRRLLDNPPDKITFGINEPSVANAEITLSGETFRLITEILETISNGHPVMILPLQAELSTQEAANILNVSRPYVIKLLEQGIIPSRKVGVYRRILASDVLQYKQHNEAARHQALDELTKQAQELDMGY</sequence>
<dbReference type="NCBIfam" id="TIGR01764">
    <property type="entry name" value="excise"/>
    <property type="match status" value="1"/>
</dbReference>
<gene>
    <name evidence="2" type="ORF">G7B40_023560</name>
</gene>
<dbReference type="RefSeq" id="WP_208338449.1">
    <property type="nucleotide sequence ID" value="NZ_CAWQFN010000089.1"/>
</dbReference>
<evidence type="ECO:0000313" key="2">
    <source>
        <dbReference type="EMBL" id="MDR9897522.1"/>
    </source>
</evidence>
<name>A0AAP5ICH9_9CYAN</name>
<dbReference type="AlphaFoldDB" id="A0AAP5ICH9"/>
<keyword evidence="3" id="KW-1185">Reference proteome</keyword>
<protein>
    <submittedName>
        <fullName evidence="2">Helix-turn-helix domain-containing protein</fullName>
    </submittedName>
</protein>
<dbReference type="Proteomes" id="UP000667802">
    <property type="component" value="Unassembled WGS sequence"/>
</dbReference>
<dbReference type="EMBL" id="JAALHA020000013">
    <property type="protein sequence ID" value="MDR9897522.1"/>
    <property type="molecule type" value="Genomic_DNA"/>
</dbReference>
<evidence type="ECO:0000313" key="3">
    <source>
        <dbReference type="Proteomes" id="UP000667802"/>
    </source>
</evidence>
<feature type="domain" description="Helix-turn-helix" evidence="1">
    <location>
        <begin position="84"/>
        <end position="131"/>
    </location>
</feature>
<dbReference type="InterPro" id="IPR010093">
    <property type="entry name" value="SinI_DNA-bd"/>
</dbReference>
<reference evidence="3" key="1">
    <citation type="journal article" date="2021" name="Science">
        <title>Hunting the eagle killer: A cyanobacterial neurotoxin causes vacuolar myelinopathy.</title>
        <authorList>
            <person name="Breinlinger S."/>
            <person name="Phillips T.J."/>
            <person name="Haram B.N."/>
            <person name="Mares J."/>
            <person name="Martinez Yerena J.A."/>
            <person name="Hrouzek P."/>
            <person name="Sobotka R."/>
            <person name="Henderson W.M."/>
            <person name="Schmieder P."/>
            <person name="Williams S.M."/>
            <person name="Lauderdale J.D."/>
            <person name="Wilde H.D."/>
            <person name="Gerrin W."/>
            <person name="Kust A."/>
            <person name="Washington J.W."/>
            <person name="Wagner C."/>
            <person name="Geier B."/>
            <person name="Liebeke M."/>
            <person name="Enke H."/>
            <person name="Niedermeyer T.H.J."/>
            <person name="Wilde S.B."/>
        </authorList>
    </citation>
    <scope>NUCLEOTIDE SEQUENCE [LARGE SCALE GENOMIC DNA]</scope>
    <source>
        <strain evidence="3">Thurmond2011</strain>
    </source>
</reference>
<dbReference type="GO" id="GO:0003677">
    <property type="term" value="F:DNA binding"/>
    <property type="evidence" value="ECO:0007669"/>
    <property type="project" value="InterPro"/>
</dbReference>
<organism evidence="2 3">
    <name type="scientific">Aetokthonos hydrillicola Thurmond2011</name>
    <dbReference type="NCBI Taxonomy" id="2712845"/>
    <lineage>
        <taxon>Bacteria</taxon>
        <taxon>Bacillati</taxon>
        <taxon>Cyanobacteriota</taxon>
        <taxon>Cyanophyceae</taxon>
        <taxon>Nostocales</taxon>
        <taxon>Hapalosiphonaceae</taxon>
        <taxon>Aetokthonos</taxon>
    </lineage>
</organism>
<proteinExistence type="predicted"/>
<comment type="caution">
    <text evidence="2">The sequence shown here is derived from an EMBL/GenBank/DDBJ whole genome shotgun (WGS) entry which is preliminary data.</text>
</comment>
<dbReference type="InterPro" id="IPR041657">
    <property type="entry name" value="HTH_17"/>
</dbReference>
<evidence type="ECO:0000259" key="1">
    <source>
        <dbReference type="Pfam" id="PF12728"/>
    </source>
</evidence>